<protein>
    <recommendedName>
        <fullName evidence="3">glucose-1-phosphate thymidylyltransferase</fullName>
        <ecNumber evidence="3">2.7.7.24</ecNumber>
    </recommendedName>
</protein>
<reference evidence="10" key="1">
    <citation type="journal article" date="2014" name="Front. Microbiol.">
        <title>High frequency of phylogenetically diverse reductive dehalogenase-homologous genes in deep subseafloor sedimentary metagenomes.</title>
        <authorList>
            <person name="Kawai M."/>
            <person name="Futagami T."/>
            <person name="Toyoda A."/>
            <person name="Takaki Y."/>
            <person name="Nishi S."/>
            <person name="Hori S."/>
            <person name="Arai W."/>
            <person name="Tsubouchi T."/>
            <person name="Morono Y."/>
            <person name="Uchiyama I."/>
            <person name="Ito T."/>
            <person name="Fujiyama A."/>
            <person name="Inagaki F."/>
            <person name="Takami H."/>
        </authorList>
    </citation>
    <scope>NUCLEOTIDE SEQUENCE</scope>
    <source>
        <strain evidence="10">Expedition CK06-06</strain>
    </source>
</reference>
<dbReference type="InterPro" id="IPR005907">
    <property type="entry name" value="G1P_thy_trans_s"/>
</dbReference>
<evidence type="ECO:0000256" key="3">
    <source>
        <dbReference type="ARBA" id="ARBA00012461"/>
    </source>
</evidence>
<keyword evidence="5" id="KW-0548">Nucleotidyltransferase</keyword>
<dbReference type="Pfam" id="PF00483">
    <property type="entry name" value="NTP_transferase"/>
    <property type="match status" value="1"/>
</dbReference>
<feature type="domain" description="Nucleotidyl transferase" evidence="9">
    <location>
        <begin position="12"/>
        <end position="89"/>
    </location>
</feature>
<dbReference type="InterPro" id="IPR029044">
    <property type="entry name" value="Nucleotide-diphossugar_trans"/>
</dbReference>
<evidence type="ECO:0000256" key="1">
    <source>
        <dbReference type="ARBA" id="ARBA00001946"/>
    </source>
</evidence>
<dbReference type="PANTHER" id="PTHR43532">
    <property type="entry name" value="GLUCOSE-1-PHOSPHATE THYMIDYLYLTRANSFERASE"/>
    <property type="match status" value="1"/>
</dbReference>
<dbReference type="PANTHER" id="PTHR43532:SF1">
    <property type="entry name" value="GLUCOSE-1-PHOSPHATE THYMIDYLYLTRANSFERASE 1"/>
    <property type="match status" value="1"/>
</dbReference>
<organism evidence="10">
    <name type="scientific">marine sediment metagenome</name>
    <dbReference type="NCBI Taxonomy" id="412755"/>
    <lineage>
        <taxon>unclassified sequences</taxon>
        <taxon>metagenomes</taxon>
        <taxon>ecological metagenomes</taxon>
    </lineage>
</organism>
<comment type="cofactor">
    <cofactor evidence="1">
        <name>Mg(2+)</name>
        <dbReference type="ChEBI" id="CHEBI:18420"/>
    </cofactor>
</comment>
<evidence type="ECO:0000256" key="7">
    <source>
        <dbReference type="ARBA" id="ARBA00022842"/>
    </source>
</evidence>
<dbReference type="SUPFAM" id="SSF53448">
    <property type="entry name" value="Nucleotide-diphospho-sugar transferases"/>
    <property type="match status" value="1"/>
</dbReference>
<feature type="non-terminal residue" evidence="10">
    <location>
        <position position="1"/>
    </location>
</feature>
<gene>
    <name evidence="10" type="ORF">S12H4_27217</name>
</gene>
<name>X1U7A0_9ZZZZ</name>
<dbReference type="AlphaFoldDB" id="X1U7A0"/>
<comment type="caution">
    <text evidence="10">The sequence shown here is derived from an EMBL/GenBank/DDBJ whole genome shotgun (WGS) entry which is preliminary data.</text>
</comment>
<dbReference type="GO" id="GO:0008879">
    <property type="term" value="F:glucose-1-phosphate thymidylyltransferase activity"/>
    <property type="evidence" value="ECO:0007669"/>
    <property type="project" value="UniProtKB-EC"/>
</dbReference>
<keyword evidence="7" id="KW-0460">Magnesium</keyword>
<dbReference type="InterPro" id="IPR005835">
    <property type="entry name" value="NTP_transferase_dom"/>
</dbReference>
<proteinExistence type="inferred from homology"/>
<evidence type="ECO:0000256" key="6">
    <source>
        <dbReference type="ARBA" id="ARBA00022723"/>
    </source>
</evidence>
<accession>X1U7A0</accession>
<sequence>GNNPYTLCTIFLGNGIQISLNFKCAIQDKPRSITDAFIVGEDFIEKDKLALILVDNIFYGQEFIGKVRRTVNRDEGATIFVYYVNDPTRLE</sequence>
<evidence type="ECO:0000256" key="4">
    <source>
        <dbReference type="ARBA" id="ARBA00022679"/>
    </source>
</evidence>
<keyword evidence="4" id="KW-0808">Transferase</keyword>
<evidence type="ECO:0000256" key="5">
    <source>
        <dbReference type="ARBA" id="ARBA00022695"/>
    </source>
</evidence>
<evidence type="ECO:0000313" key="10">
    <source>
        <dbReference type="EMBL" id="GAI95725.1"/>
    </source>
</evidence>
<dbReference type="EMBL" id="BARW01015521">
    <property type="protein sequence ID" value="GAI95725.1"/>
    <property type="molecule type" value="Genomic_DNA"/>
</dbReference>
<dbReference type="EC" id="2.7.7.24" evidence="3"/>
<evidence type="ECO:0000256" key="2">
    <source>
        <dbReference type="ARBA" id="ARBA00010480"/>
    </source>
</evidence>
<evidence type="ECO:0000259" key="9">
    <source>
        <dbReference type="Pfam" id="PF00483"/>
    </source>
</evidence>
<dbReference type="GO" id="GO:0046872">
    <property type="term" value="F:metal ion binding"/>
    <property type="evidence" value="ECO:0007669"/>
    <property type="project" value="UniProtKB-KW"/>
</dbReference>
<comment type="catalytic activity">
    <reaction evidence="8">
        <text>dTTP + alpha-D-glucose 1-phosphate + H(+) = dTDP-alpha-D-glucose + diphosphate</text>
        <dbReference type="Rhea" id="RHEA:15225"/>
        <dbReference type="ChEBI" id="CHEBI:15378"/>
        <dbReference type="ChEBI" id="CHEBI:33019"/>
        <dbReference type="ChEBI" id="CHEBI:37568"/>
        <dbReference type="ChEBI" id="CHEBI:57477"/>
        <dbReference type="ChEBI" id="CHEBI:58601"/>
        <dbReference type="EC" id="2.7.7.24"/>
    </reaction>
</comment>
<comment type="similarity">
    <text evidence="2">Belongs to the glucose-1-phosphate thymidylyltransferase family.</text>
</comment>
<evidence type="ECO:0000256" key="8">
    <source>
        <dbReference type="ARBA" id="ARBA00049336"/>
    </source>
</evidence>
<keyword evidence="6" id="KW-0479">Metal-binding</keyword>
<dbReference type="Gene3D" id="3.90.550.10">
    <property type="entry name" value="Spore Coat Polysaccharide Biosynthesis Protein SpsA, Chain A"/>
    <property type="match status" value="1"/>
</dbReference>